<name>A0ACC0NVT3_RHOML</name>
<dbReference type="EMBL" id="CM046392">
    <property type="protein sequence ID" value="KAI8556613.1"/>
    <property type="molecule type" value="Genomic_DNA"/>
</dbReference>
<proteinExistence type="predicted"/>
<accession>A0ACC0NVT3</accession>
<organism evidence="1 2">
    <name type="scientific">Rhododendron molle</name>
    <name type="common">Chinese azalea</name>
    <name type="synonym">Azalea mollis</name>
    <dbReference type="NCBI Taxonomy" id="49168"/>
    <lineage>
        <taxon>Eukaryota</taxon>
        <taxon>Viridiplantae</taxon>
        <taxon>Streptophyta</taxon>
        <taxon>Embryophyta</taxon>
        <taxon>Tracheophyta</taxon>
        <taxon>Spermatophyta</taxon>
        <taxon>Magnoliopsida</taxon>
        <taxon>eudicotyledons</taxon>
        <taxon>Gunneridae</taxon>
        <taxon>Pentapetalae</taxon>
        <taxon>asterids</taxon>
        <taxon>Ericales</taxon>
        <taxon>Ericaceae</taxon>
        <taxon>Ericoideae</taxon>
        <taxon>Rhodoreae</taxon>
        <taxon>Rhododendron</taxon>
    </lineage>
</organism>
<sequence>MGQGLSCAESNEHPLFSAAQNGEVESVEAMVDEEPSVVDRTTARERLSALHLAAANGQIQVLSMLLDRGVNPDVLNRHKQSPLMLAAMYGKTSCVERLLEARANILMFDSLHRRTCLHYAAFYGHPDCLQAILSAAHSSPVANSWGFARFVNIRDKSGETPLHLAARQGQPECAHVLLDSGALACASTGGQGRTPYLVALKHKNGACAALLNPSAPGPLIWPSPLKFIAELNPEAKALLERALMDTNKEREKAILKETVYSLPSPLHSEAESDDDIEASDVELCGICFDQICTIEVQTCGHQMCANCTLALCCHNKPTPATHAPKAPVCPFCRSKITELVVAEIKTENNTKLESSPSKPRTSRKSLGASEGSSSFKGLSALGSFGKLGGRGSGKISAECDDEFDKP</sequence>
<gene>
    <name evidence="1" type="ORF">RHMOL_Rhmol05G0267700</name>
</gene>
<keyword evidence="2" id="KW-1185">Reference proteome</keyword>
<reference evidence="1" key="1">
    <citation type="submission" date="2022-02" db="EMBL/GenBank/DDBJ databases">
        <title>Plant Genome Project.</title>
        <authorList>
            <person name="Zhang R.-G."/>
        </authorList>
    </citation>
    <scope>NUCLEOTIDE SEQUENCE</scope>
    <source>
        <strain evidence="1">AT1</strain>
    </source>
</reference>
<dbReference type="Proteomes" id="UP001062846">
    <property type="component" value="Chromosome 5"/>
</dbReference>
<comment type="caution">
    <text evidence="1">The sequence shown here is derived from an EMBL/GenBank/DDBJ whole genome shotgun (WGS) entry which is preliminary data.</text>
</comment>
<evidence type="ECO:0000313" key="2">
    <source>
        <dbReference type="Proteomes" id="UP001062846"/>
    </source>
</evidence>
<protein>
    <submittedName>
        <fullName evidence="1">Uncharacterized protein</fullName>
    </submittedName>
</protein>
<evidence type="ECO:0000313" key="1">
    <source>
        <dbReference type="EMBL" id="KAI8556613.1"/>
    </source>
</evidence>